<comment type="caution">
    <text evidence="2">The sequence shown here is derived from an EMBL/GenBank/DDBJ whole genome shotgun (WGS) entry which is preliminary data.</text>
</comment>
<evidence type="ECO:0000256" key="1">
    <source>
        <dbReference type="SAM" id="MobiDB-lite"/>
    </source>
</evidence>
<keyword evidence="3" id="KW-1185">Reference proteome</keyword>
<reference evidence="2 3" key="1">
    <citation type="submission" date="2019-07" db="EMBL/GenBank/DDBJ databases">
        <title>De Novo Assembly of kiwifruit Actinidia rufa.</title>
        <authorList>
            <person name="Sugita-Konishi S."/>
            <person name="Sato K."/>
            <person name="Mori E."/>
            <person name="Abe Y."/>
            <person name="Kisaki G."/>
            <person name="Hamano K."/>
            <person name="Suezawa K."/>
            <person name="Otani M."/>
            <person name="Fukuda T."/>
            <person name="Manabe T."/>
            <person name="Gomi K."/>
            <person name="Tabuchi M."/>
            <person name="Akimitsu K."/>
            <person name="Kataoka I."/>
        </authorList>
    </citation>
    <scope>NUCLEOTIDE SEQUENCE [LARGE SCALE GENOMIC DNA]</scope>
    <source>
        <strain evidence="3">cv. Fuchu</strain>
    </source>
</reference>
<dbReference type="Proteomes" id="UP000585474">
    <property type="component" value="Unassembled WGS sequence"/>
</dbReference>
<dbReference type="EMBL" id="BJWL01000028">
    <property type="protein sequence ID" value="GFZ19567.1"/>
    <property type="molecule type" value="Genomic_DNA"/>
</dbReference>
<evidence type="ECO:0000313" key="2">
    <source>
        <dbReference type="EMBL" id="GFZ19567.1"/>
    </source>
</evidence>
<organism evidence="2 3">
    <name type="scientific">Actinidia rufa</name>
    <dbReference type="NCBI Taxonomy" id="165716"/>
    <lineage>
        <taxon>Eukaryota</taxon>
        <taxon>Viridiplantae</taxon>
        <taxon>Streptophyta</taxon>
        <taxon>Embryophyta</taxon>
        <taxon>Tracheophyta</taxon>
        <taxon>Spermatophyta</taxon>
        <taxon>Magnoliopsida</taxon>
        <taxon>eudicotyledons</taxon>
        <taxon>Gunneridae</taxon>
        <taxon>Pentapetalae</taxon>
        <taxon>asterids</taxon>
        <taxon>Ericales</taxon>
        <taxon>Actinidiaceae</taxon>
        <taxon>Actinidia</taxon>
    </lineage>
</organism>
<feature type="compositionally biased region" description="Basic and acidic residues" evidence="1">
    <location>
        <begin position="429"/>
        <end position="447"/>
    </location>
</feature>
<sequence length="447" mass="49898">MPHRTEVGDFENSILSWVSEHLRETSMTNKVNQHPPTSLEESSPQEKLFEHGEDLGMEVSNSPSMELNIMTQGNNDRLREAYYFPLGVQIRILGNGEMILSAGEDKRYLSLNEFWCLYALLKGLGSESGWLYYRARPGKNILNGPLTMSRGGRRYSSSSRETIGSSIRVFLTNKRSYGFQGHGASDTTKCLPCPRPRTRDFTSRGKMSSSGGSTVEGDIGGGATTSVGDASESHHSRYVPCPDVPSRDDSVEYIGTIGKEMWRILPHRIKLSQLAKTMAEKAAISFTKGVVISEKHPQDEVLESPSKKRAFDDGSKGKQVTPLPEAKKAKTRALAEVSAKEKKAVEEVESRNKEVARLEALVADLEKSQALAKGRIIIEFKESEDYQEALMGSSSSYFGDGFDFCKRTLVHHHPDLGINLDDMEMDQEFLEKEEAKAEEREEEKKED</sequence>
<dbReference type="AlphaFoldDB" id="A0A7J0H8Z9"/>
<evidence type="ECO:0000313" key="3">
    <source>
        <dbReference type="Proteomes" id="UP000585474"/>
    </source>
</evidence>
<feature type="region of interest" description="Disordered" evidence="1">
    <location>
        <begin position="181"/>
        <end position="243"/>
    </location>
</feature>
<feature type="region of interest" description="Disordered" evidence="1">
    <location>
        <begin position="26"/>
        <end position="45"/>
    </location>
</feature>
<name>A0A7J0H8Z9_9ERIC</name>
<gene>
    <name evidence="2" type="ORF">Acr_28g0002720</name>
</gene>
<dbReference type="OrthoDB" id="1301859at2759"/>
<feature type="compositionally biased region" description="Polar residues" evidence="1">
    <location>
        <begin position="26"/>
        <end position="42"/>
    </location>
</feature>
<feature type="compositionally biased region" description="Basic and acidic residues" evidence="1">
    <location>
        <begin position="297"/>
        <end position="316"/>
    </location>
</feature>
<proteinExistence type="predicted"/>
<feature type="region of interest" description="Disordered" evidence="1">
    <location>
        <begin position="297"/>
        <end position="326"/>
    </location>
</feature>
<protein>
    <submittedName>
        <fullName evidence="2">Uncharacterized protein</fullName>
    </submittedName>
</protein>
<feature type="region of interest" description="Disordered" evidence="1">
    <location>
        <begin position="427"/>
        <end position="447"/>
    </location>
</feature>
<accession>A0A7J0H8Z9</accession>